<accession>A0A482WC04</accession>
<evidence type="ECO:0000259" key="1">
    <source>
        <dbReference type="PROSITE" id="PS50994"/>
    </source>
</evidence>
<dbReference type="AlphaFoldDB" id="A0A482WC04"/>
<comment type="caution">
    <text evidence="2">The sequence shown here is derived from an EMBL/GenBank/DDBJ whole genome shotgun (WGS) entry which is preliminary data.</text>
</comment>
<organism evidence="2 3">
    <name type="scientific">Asbolus verrucosus</name>
    <name type="common">Desert ironclad beetle</name>
    <dbReference type="NCBI Taxonomy" id="1661398"/>
    <lineage>
        <taxon>Eukaryota</taxon>
        <taxon>Metazoa</taxon>
        <taxon>Ecdysozoa</taxon>
        <taxon>Arthropoda</taxon>
        <taxon>Hexapoda</taxon>
        <taxon>Insecta</taxon>
        <taxon>Pterygota</taxon>
        <taxon>Neoptera</taxon>
        <taxon>Endopterygota</taxon>
        <taxon>Coleoptera</taxon>
        <taxon>Polyphaga</taxon>
        <taxon>Cucujiformia</taxon>
        <taxon>Tenebrionidae</taxon>
        <taxon>Pimeliinae</taxon>
        <taxon>Asbolus</taxon>
    </lineage>
</organism>
<sequence>NFCKLHKIKLHHTTPKNSNSNSPVERFHSTLAEEIRCLKSEKPNENANSLITYAIIGYNNAIHSATGHILFEVLKGHINSNDPFELSNNRIISNYIQNHKDKVKTLYSTIKEKSQKRKECIINKLNSDRQDPESYKPGNPVYIKTKERNKAKPKFSESKIILDNDKKLITHQGIYHKSNVKNQT</sequence>
<reference evidence="2 3" key="1">
    <citation type="submission" date="2017-03" db="EMBL/GenBank/DDBJ databases">
        <title>Genome of the blue death feigning beetle - Asbolus verrucosus.</title>
        <authorList>
            <person name="Rider S.D."/>
        </authorList>
    </citation>
    <scope>NUCLEOTIDE SEQUENCE [LARGE SCALE GENOMIC DNA]</scope>
    <source>
        <strain evidence="2">Butters</strain>
        <tissue evidence="2">Head and leg muscle</tissue>
    </source>
</reference>
<gene>
    <name evidence="2" type="ORF">BDFB_014580</name>
</gene>
<dbReference type="Gene3D" id="3.30.420.10">
    <property type="entry name" value="Ribonuclease H-like superfamily/Ribonuclease H"/>
    <property type="match status" value="1"/>
</dbReference>
<dbReference type="OrthoDB" id="7971408at2759"/>
<proteinExistence type="predicted"/>
<feature type="domain" description="Integrase catalytic" evidence="1">
    <location>
        <begin position="1"/>
        <end position="78"/>
    </location>
</feature>
<dbReference type="SUPFAM" id="SSF53098">
    <property type="entry name" value="Ribonuclease H-like"/>
    <property type="match status" value="1"/>
</dbReference>
<dbReference type="PANTHER" id="PTHR37984:SF15">
    <property type="entry name" value="INTEGRASE CATALYTIC DOMAIN-CONTAINING PROTEIN"/>
    <property type="match status" value="1"/>
</dbReference>
<dbReference type="EMBL" id="QDEB01010372">
    <property type="protein sequence ID" value="RZC42159.1"/>
    <property type="molecule type" value="Genomic_DNA"/>
</dbReference>
<name>A0A482WC04_ASBVE</name>
<dbReference type="GO" id="GO:0015074">
    <property type="term" value="P:DNA integration"/>
    <property type="evidence" value="ECO:0007669"/>
    <property type="project" value="InterPro"/>
</dbReference>
<dbReference type="GO" id="GO:0003676">
    <property type="term" value="F:nucleic acid binding"/>
    <property type="evidence" value="ECO:0007669"/>
    <property type="project" value="InterPro"/>
</dbReference>
<protein>
    <submittedName>
        <fullName evidence="2">Rve domain containing protein</fullName>
    </submittedName>
</protein>
<feature type="non-terminal residue" evidence="2">
    <location>
        <position position="1"/>
    </location>
</feature>
<dbReference type="InterPro" id="IPR036397">
    <property type="entry name" value="RNaseH_sf"/>
</dbReference>
<dbReference type="InterPro" id="IPR001584">
    <property type="entry name" value="Integrase_cat-core"/>
</dbReference>
<dbReference type="Proteomes" id="UP000292052">
    <property type="component" value="Unassembled WGS sequence"/>
</dbReference>
<evidence type="ECO:0000313" key="3">
    <source>
        <dbReference type="Proteomes" id="UP000292052"/>
    </source>
</evidence>
<keyword evidence="3" id="KW-1185">Reference proteome</keyword>
<dbReference type="InterPro" id="IPR050951">
    <property type="entry name" value="Retrovirus_Pol_polyprotein"/>
</dbReference>
<dbReference type="InterPro" id="IPR012337">
    <property type="entry name" value="RNaseH-like_sf"/>
</dbReference>
<dbReference type="PROSITE" id="PS50994">
    <property type="entry name" value="INTEGRASE"/>
    <property type="match status" value="1"/>
</dbReference>
<dbReference type="PANTHER" id="PTHR37984">
    <property type="entry name" value="PROTEIN CBG26694"/>
    <property type="match status" value="1"/>
</dbReference>
<dbReference type="STRING" id="1661398.A0A482WC04"/>
<evidence type="ECO:0000313" key="2">
    <source>
        <dbReference type="EMBL" id="RZC42159.1"/>
    </source>
</evidence>